<evidence type="ECO:0000313" key="2">
    <source>
        <dbReference type="Proteomes" id="UP001054945"/>
    </source>
</evidence>
<dbReference type="EMBL" id="BPLR01019031">
    <property type="protein sequence ID" value="GIZ04064.1"/>
    <property type="molecule type" value="Genomic_DNA"/>
</dbReference>
<keyword evidence="2" id="KW-1185">Reference proteome</keyword>
<sequence length="151" mass="17341">MLILDTVKSASQVNIDLKRSKNGDWRLELNSFVLILLQDKPFDLQRYLVKAQRSLSNAESDCHEVHQFRSDIESNLWLASIDNSNKNEGNANSSHVLDDPREILILLQDKPFDLQCYLVKAQRSLSNGRIKTDARFISSVQCRFEFVASKD</sequence>
<gene>
    <name evidence="1" type="ORF">CEXT_326751</name>
</gene>
<name>A0AAV4YC60_CAEEX</name>
<accession>A0AAV4YC60</accession>
<dbReference type="Proteomes" id="UP001054945">
    <property type="component" value="Unassembled WGS sequence"/>
</dbReference>
<comment type="caution">
    <text evidence="1">The sequence shown here is derived from an EMBL/GenBank/DDBJ whole genome shotgun (WGS) entry which is preliminary data.</text>
</comment>
<reference evidence="1 2" key="1">
    <citation type="submission" date="2021-06" db="EMBL/GenBank/DDBJ databases">
        <title>Caerostris extrusa draft genome.</title>
        <authorList>
            <person name="Kono N."/>
            <person name="Arakawa K."/>
        </authorList>
    </citation>
    <scope>NUCLEOTIDE SEQUENCE [LARGE SCALE GENOMIC DNA]</scope>
</reference>
<proteinExistence type="predicted"/>
<dbReference type="AlphaFoldDB" id="A0AAV4YC60"/>
<protein>
    <submittedName>
        <fullName evidence="1">Uncharacterized protein</fullName>
    </submittedName>
</protein>
<organism evidence="1 2">
    <name type="scientific">Caerostris extrusa</name>
    <name type="common">Bark spider</name>
    <name type="synonym">Caerostris bankana</name>
    <dbReference type="NCBI Taxonomy" id="172846"/>
    <lineage>
        <taxon>Eukaryota</taxon>
        <taxon>Metazoa</taxon>
        <taxon>Ecdysozoa</taxon>
        <taxon>Arthropoda</taxon>
        <taxon>Chelicerata</taxon>
        <taxon>Arachnida</taxon>
        <taxon>Araneae</taxon>
        <taxon>Araneomorphae</taxon>
        <taxon>Entelegynae</taxon>
        <taxon>Araneoidea</taxon>
        <taxon>Araneidae</taxon>
        <taxon>Caerostris</taxon>
    </lineage>
</organism>
<evidence type="ECO:0000313" key="1">
    <source>
        <dbReference type="EMBL" id="GIZ04064.1"/>
    </source>
</evidence>